<name>A0A6C0CKG0_9ZZZZ</name>
<reference evidence="1" key="1">
    <citation type="journal article" date="2020" name="Nature">
        <title>Giant virus diversity and host interactions through global metagenomics.</title>
        <authorList>
            <person name="Schulz F."/>
            <person name="Roux S."/>
            <person name="Paez-Espino D."/>
            <person name="Jungbluth S."/>
            <person name="Walsh D.A."/>
            <person name="Denef V.J."/>
            <person name="McMahon K.D."/>
            <person name="Konstantinidis K.T."/>
            <person name="Eloe-Fadrosh E.A."/>
            <person name="Kyrpides N.C."/>
            <person name="Woyke T."/>
        </authorList>
    </citation>
    <scope>NUCLEOTIDE SEQUENCE</scope>
    <source>
        <strain evidence="1">GVMAG-M-3300021354-14</strain>
    </source>
</reference>
<protein>
    <submittedName>
        <fullName evidence="1">Uncharacterized protein</fullName>
    </submittedName>
</protein>
<dbReference type="EMBL" id="MN739449">
    <property type="protein sequence ID" value="QHT05088.1"/>
    <property type="molecule type" value="Genomic_DNA"/>
</dbReference>
<dbReference type="AlphaFoldDB" id="A0A6C0CKG0"/>
<organism evidence="1">
    <name type="scientific">viral metagenome</name>
    <dbReference type="NCBI Taxonomy" id="1070528"/>
    <lineage>
        <taxon>unclassified sequences</taxon>
        <taxon>metagenomes</taxon>
        <taxon>organismal metagenomes</taxon>
    </lineage>
</organism>
<proteinExistence type="predicted"/>
<accession>A0A6C0CKG0</accession>
<sequence length="211" mass="24188">MFKLLAPIGLLSEHVYRNPFHGNNCILCKMRNKKLDEDFSGLRHIHPDPDYLDMNKTHVPQRTCFFMQAVPRAIRQPLLQKYNFDEVKSLGNLLECPSKCHLLVGETPISTLLTYESFDATRNHVIWMVGNNAFRLGVEYGPSYNMCLNNNTHVFRSSVFVFHCEFPEDFLSMLLKPGHRSLQELLLGLPGSTCDSNVTVDPSQTFFGYEV</sequence>
<evidence type="ECO:0000313" key="1">
    <source>
        <dbReference type="EMBL" id="QHT05088.1"/>
    </source>
</evidence>